<protein>
    <submittedName>
        <fullName evidence="1">Uncharacterized protein</fullName>
    </submittedName>
</protein>
<proteinExistence type="predicted"/>
<dbReference type="EMBL" id="BGPR01122407">
    <property type="protein sequence ID" value="GBN24107.1"/>
    <property type="molecule type" value="Genomic_DNA"/>
</dbReference>
<dbReference type="Proteomes" id="UP000499080">
    <property type="component" value="Unassembled WGS sequence"/>
</dbReference>
<organism evidence="1 9">
    <name type="scientific">Araneus ventricosus</name>
    <name type="common">Orbweaver spider</name>
    <name type="synonym">Epeira ventricosa</name>
    <dbReference type="NCBI Taxonomy" id="182803"/>
    <lineage>
        <taxon>Eukaryota</taxon>
        <taxon>Metazoa</taxon>
        <taxon>Ecdysozoa</taxon>
        <taxon>Arthropoda</taxon>
        <taxon>Chelicerata</taxon>
        <taxon>Arachnida</taxon>
        <taxon>Araneae</taxon>
        <taxon>Araneomorphae</taxon>
        <taxon>Entelegynae</taxon>
        <taxon>Araneoidea</taxon>
        <taxon>Araneidae</taxon>
        <taxon>Araneus</taxon>
    </lineage>
</organism>
<dbReference type="EMBL" id="BGPR01122437">
    <property type="protein sequence ID" value="GBN24201.1"/>
    <property type="molecule type" value="Genomic_DNA"/>
</dbReference>
<dbReference type="EMBL" id="BGPR01122417">
    <property type="protein sequence ID" value="GBN24139.1"/>
    <property type="molecule type" value="Genomic_DNA"/>
</dbReference>
<keyword evidence="9" id="KW-1185">Reference proteome</keyword>
<dbReference type="EMBL" id="BGPR01122409">
    <property type="protein sequence ID" value="GBN24112.1"/>
    <property type="molecule type" value="Genomic_DNA"/>
</dbReference>
<gene>
    <name evidence="8" type="ORF">AVEN_167715_1</name>
    <name evidence="1" type="ORF">AVEN_267000_1</name>
    <name evidence="2" type="ORF">AVEN_267515_1</name>
    <name evidence="3" type="ORF">AVEN_270430_1</name>
    <name evidence="4" type="ORF">AVEN_61840_1</name>
    <name evidence="5" type="ORF">AVEN_62157_1</name>
    <name evidence="6" type="ORF">AVEN_78148_1</name>
    <name evidence="7" type="ORF">AVEN_90579_1</name>
</gene>
<reference evidence="1 9" key="1">
    <citation type="journal article" date="2019" name="Sci. Rep.">
        <title>Orb-weaving spider Araneus ventricosus genome elucidates the spidroin gene catalogue.</title>
        <authorList>
            <person name="Kono N."/>
            <person name="Nakamura H."/>
            <person name="Ohtoshi R."/>
            <person name="Moran D.A.P."/>
            <person name="Shinohara A."/>
            <person name="Yoshida Y."/>
            <person name="Fujiwara M."/>
            <person name="Mori M."/>
            <person name="Tomita M."/>
            <person name="Arakawa K."/>
        </authorList>
    </citation>
    <scope>NUCLEOTIDE SEQUENCE [LARGE SCALE GENOMIC DNA]</scope>
</reference>
<comment type="caution">
    <text evidence="1">The sequence shown here is derived from an EMBL/GenBank/DDBJ whole genome shotgun (WGS) entry which is preliminary data.</text>
</comment>
<name>A0A4Y2MEE5_ARAVE</name>
<dbReference type="AlphaFoldDB" id="A0A4Y2MEE5"/>
<sequence>MKIKRTMLESASPCHSFTQDRCGLVVRSRIRVWRVPGSKPDSTEDPPLMWACLYVKYEVMGQTLVWCESLDVGASSGIVFVT</sequence>
<dbReference type="EMBL" id="BGPR01122408">
    <property type="protein sequence ID" value="GBN24111.1"/>
    <property type="molecule type" value="Genomic_DNA"/>
</dbReference>
<dbReference type="EMBL" id="BGPR01122422">
    <property type="protein sequence ID" value="GBN24154.1"/>
    <property type="molecule type" value="Genomic_DNA"/>
</dbReference>
<evidence type="ECO:0000313" key="6">
    <source>
        <dbReference type="EMBL" id="GBN24148.1"/>
    </source>
</evidence>
<evidence type="ECO:0000313" key="3">
    <source>
        <dbReference type="EMBL" id="GBN24112.1"/>
    </source>
</evidence>
<evidence type="ECO:0000313" key="2">
    <source>
        <dbReference type="EMBL" id="GBN24111.1"/>
    </source>
</evidence>
<evidence type="ECO:0000313" key="1">
    <source>
        <dbReference type="EMBL" id="GBN24107.1"/>
    </source>
</evidence>
<evidence type="ECO:0000313" key="4">
    <source>
        <dbReference type="EMBL" id="GBN24139.1"/>
    </source>
</evidence>
<evidence type="ECO:0000313" key="7">
    <source>
        <dbReference type="EMBL" id="GBN24154.1"/>
    </source>
</evidence>
<evidence type="ECO:0000313" key="8">
    <source>
        <dbReference type="EMBL" id="GBN24201.1"/>
    </source>
</evidence>
<accession>A0A4Y2MEE5</accession>
<dbReference type="EMBL" id="BGPR01122420">
    <property type="protein sequence ID" value="GBN24148.1"/>
    <property type="molecule type" value="Genomic_DNA"/>
</dbReference>
<dbReference type="EMBL" id="BGPR01122418">
    <property type="protein sequence ID" value="GBN24140.1"/>
    <property type="molecule type" value="Genomic_DNA"/>
</dbReference>
<evidence type="ECO:0000313" key="5">
    <source>
        <dbReference type="EMBL" id="GBN24140.1"/>
    </source>
</evidence>
<evidence type="ECO:0000313" key="9">
    <source>
        <dbReference type="Proteomes" id="UP000499080"/>
    </source>
</evidence>